<dbReference type="InterPro" id="IPR027417">
    <property type="entry name" value="P-loop_NTPase"/>
</dbReference>
<evidence type="ECO:0000313" key="2">
    <source>
        <dbReference type="Proteomes" id="UP001500575"/>
    </source>
</evidence>
<comment type="caution">
    <text evidence="1">The sequence shown here is derived from an EMBL/GenBank/DDBJ whole genome shotgun (WGS) entry which is preliminary data.</text>
</comment>
<gene>
    <name evidence="1" type="ORF">GCM10009843_41060</name>
</gene>
<name>A0ABP5KM58_9ACTN</name>
<keyword evidence="2" id="KW-1185">Reference proteome</keyword>
<protein>
    <recommendedName>
        <fullName evidence="3">ATP-binding protein</fullName>
    </recommendedName>
</protein>
<dbReference type="Pfam" id="PF13671">
    <property type="entry name" value="AAA_33"/>
    <property type="match status" value="1"/>
</dbReference>
<dbReference type="EMBL" id="BAAAQQ010000014">
    <property type="protein sequence ID" value="GAA2134524.1"/>
    <property type="molecule type" value="Genomic_DNA"/>
</dbReference>
<evidence type="ECO:0008006" key="3">
    <source>
        <dbReference type="Google" id="ProtNLM"/>
    </source>
</evidence>
<sequence>MTRLIHLNGPPGIGKSTLARMYADDHPGVLCCDIDVLRTLVGGWETRFAETGGLIRPAALAMITAYLTGGHDVVLPQLIARPEELARFAAAAAAADAELVEVVVWDDEESSVARFNRRGAAGDSDTHDRVRALAADDDTLRGYHAVLDELRQRPGVLVVDSLDGDVDATYTGLLEALDA</sequence>
<dbReference type="SUPFAM" id="SSF52540">
    <property type="entry name" value="P-loop containing nucleoside triphosphate hydrolases"/>
    <property type="match status" value="1"/>
</dbReference>
<proteinExistence type="predicted"/>
<accession>A0ABP5KM58</accession>
<evidence type="ECO:0000313" key="1">
    <source>
        <dbReference type="EMBL" id="GAA2134524.1"/>
    </source>
</evidence>
<dbReference type="Proteomes" id="UP001500575">
    <property type="component" value="Unassembled WGS sequence"/>
</dbReference>
<dbReference type="Gene3D" id="3.40.50.300">
    <property type="entry name" value="P-loop containing nucleotide triphosphate hydrolases"/>
    <property type="match status" value="1"/>
</dbReference>
<reference evidence="2" key="1">
    <citation type="journal article" date="2019" name="Int. J. Syst. Evol. Microbiol.">
        <title>The Global Catalogue of Microorganisms (GCM) 10K type strain sequencing project: providing services to taxonomists for standard genome sequencing and annotation.</title>
        <authorList>
            <consortium name="The Broad Institute Genomics Platform"/>
            <consortium name="The Broad Institute Genome Sequencing Center for Infectious Disease"/>
            <person name="Wu L."/>
            <person name="Ma J."/>
        </authorList>
    </citation>
    <scope>NUCLEOTIDE SEQUENCE [LARGE SCALE GENOMIC DNA]</scope>
    <source>
        <strain evidence="2">JCM 16021</strain>
    </source>
</reference>
<organism evidence="1 2">
    <name type="scientific">Nocardioides bigeumensis</name>
    <dbReference type="NCBI Taxonomy" id="433657"/>
    <lineage>
        <taxon>Bacteria</taxon>
        <taxon>Bacillati</taxon>
        <taxon>Actinomycetota</taxon>
        <taxon>Actinomycetes</taxon>
        <taxon>Propionibacteriales</taxon>
        <taxon>Nocardioidaceae</taxon>
        <taxon>Nocardioides</taxon>
    </lineage>
</organism>
<dbReference type="RefSeq" id="WP_344305733.1">
    <property type="nucleotide sequence ID" value="NZ_BAAAQQ010000014.1"/>
</dbReference>